<name>A0A521FZU2_9BACT</name>
<gene>
    <name evidence="1" type="ORF">CDV28_13220</name>
</gene>
<dbReference type="NCBIfam" id="TIGR01909">
    <property type="entry name" value="C_GCAxxG_C_C"/>
    <property type="match status" value="1"/>
</dbReference>
<dbReference type="Pfam" id="PF09719">
    <property type="entry name" value="C_GCAxxG_C_C"/>
    <property type="match status" value="1"/>
</dbReference>
<dbReference type="InterPro" id="IPR010181">
    <property type="entry name" value="CGCAxxGCC_motif"/>
</dbReference>
<reference evidence="1" key="1">
    <citation type="submission" date="2017-07" db="EMBL/GenBank/DDBJ databases">
        <title>The cable genome - Insights into the physiology and evolution of filamentous bacteria capable of sulfide oxidation via long distance electron transfer.</title>
        <authorList>
            <person name="Thorup C."/>
            <person name="Bjerg J.T."/>
            <person name="Schreiber L."/>
            <person name="Nielsen L.P."/>
            <person name="Kjeldsen K.U."/>
            <person name="Boesen T."/>
            <person name="Boggild A."/>
            <person name="Meysman F."/>
            <person name="Geelhoed J."/>
            <person name="Schramm A."/>
        </authorList>
    </citation>
    <scope>NUCLEOTIDE SEQUENCE [LARGE SCALE GENOMIC DNA]</scope>
    <source>
        <strain evidence="1">GS</strain>
    </source>
</reference>
<comment type="caution">
    <text evidence="1">The sequence shown here is derived from an EMBL/GenBank/DDBJ whole genome shotgun (WGS) entry which is preliminary data.</text>
</comment>
<evidence type="ECO:0000313" key="1">
    <source>
        <dbReference type="EMBL" id="TAA74293.1"/>
    </source>
</evidence>
<protein>
    <submittedName>
        <fullName evidence="1">C_GCAxxG_C_C family probable redox protein</fullName>
    </submittedName>
</protein>
<dbReference type="SUPFAM" id="SSF48695">
    <property type="entry name" value="Multiheme cytochromes"/>
    <property type="match status" value="1"/>
</dbReference>
<dbReference type="AlphaFoldDB" id="A0A521FZU2"/>
<dbReference type="InterPro" id="IPR036280">
    <property type="entry name" value="Multihaem_cyt_sf"/>
</dbReference>
<dbReference type="Proteomes" id="UP000316238">
    <property type="component" value="Unassembled WGS sequence"/>
</dbReference>
<keyword evidence="2" id="KW-1185">Reference proteome</keyword>
<accession>A0A521FZU2</accession>
<sequence>MIEREKTANRAAELFAEGFHCSQAVLHACAGLFREEPPPSELTAAMSAFSGGMGMSGQTCGALSGALAAIGFALGKTTPKGTNHQQLNQLGHEMVREFTRITSEYGGINCADIAKIDWQDSEAVQRFRTDPNSTRKCCVRVVRETGGCLHDLVRKHLA</sequence>
<proteinExistence type="predicted"/>
<evidence type="ECO:0000313" key="2">
    <source>
        <dbReference type="Proteomes" id="UP000316238"/>
    </source>
</evidence>
<organism evidence="1 2">
    <name type="scientific">Candidatus Electronema aureum</name>
    <dbReference type="NCBI Taxonomy" id="2005002"/>
    <lineage>
        <taxon>Bacteria</taxon>
        <taxon>Pseudomonadati</taxon>
        <taxon>Thermodesulfobacteriota</taxon>
        <taxon>Desulfobulbia</taxon>
        <taxon>Desulfobulbales</taxon>
        <taxon>Desulfobulbaceae</taxon>
        <taxon>Candidatus Electronema</taxon>
    </lineage>
</organism>
<dbReference type="EMBL" id="NQJD01000032">
    <property type="protein sequence ID" value="TAA74293.1"/>
    <property type="molecule type" value="Genomic_DNA"/>
</dbReference>